<reference evidence="3" key="1">
    <citation type="submission" date="2011-02" db="EMBL/GenBank/DDBJ databases">
        <title>The Genome Sequence of Capsaspora owczarzaki ATCC 30864.</title>
        <authorList>
            <person name="Russ C."/>
            <person name="Cuomo C."/>
            <person name="Burger G."/>
            <person name="Gray M.W."/>
            <person name="Holland P.W.H."/>
            <person name="King N."/>
            <person name="Lang F.B.F."/>
            <person name="Roger A.J."/>
            <person name="Ruiz-Trillo I."/>
            <person name="Young S.K."/>
            <person name="Zeng Q."/>
            <person name="Gargeya S."/>
            <person name="Alvarado L."/>
            <person name="Berlin A."/>
            <person name="Chapman S.B."/>
            <person name="Chen Z."/>
            <person name="Freedman E."/>
            <person name="Gellesch M."/>
            <person name="Goldberg J."/>
            <person name="Griggs A."/>
            <person name="Gujja S."/>
            <person name="Heilman E."/>
            <person name="Heiman D."/>
            <person name="Howarth C."/>
            <person name="Mehta T."/>
            <person name="Neiman D."/>
            <person name="Pearson M."/>
            <person name="Roberts A."/>
            <person name="Saif S."/>
            <person name="Shea T."/>
            <person name="Shenoy N."/>
            <person name="Sisk P."/>
            <person name="Stolte C."/>
            <person name="Sykes S."/>
            <person name="White J."/>
            <person name="Yandava C."/>
            <person name="Haas B."/>
            <person name="Nusbaum C."/>
            <person name="Birren B."/>
        </authorList>
    </citation>
    <scope>NUCLEOTIDE SEQUENCE</scope>
    <source>
        <strain evidence="3">ATCC 30864</strain>
    </source>
</reference>
<evidence type="ECO:0000313" key="3">
    <source>
        <dbReference type="Proteomes" id="UP000008743"/>
    </source>
</evidence>
<feature type="transmembrane region" description="Helical" evidence="1">
    <location>
        <begin position="7"/>
        <end position="25"/>
    </location>
</feature>
<keyword evidence="1" id="KW-0812">Transmembrane</keyword>
<dbReference type="InParanoid" id="A0A0D2VY19"/>
<dbReference type="RefSeq" id="XP_004344490.1">
    <property type="nucleotide sequence ID" value="XM_004344440.1"/>
</dbReference>
<feature type="transmembrane region" description="Helical" evidence="1">
    <location>
        <begin position="55"/>
        <end position="75"/>
    </location>
</feature>
<dbReference type="AlphaFoldDB" id="A0A0D2VY19"/>
<feature type="transmembrane region" description="Helical" evidence="1">
    <location>
        <begin position="112"/>
        <end position="130"/>
    </location>
</feature>
<name>A0A0D2VY19_CAPO3</name>
<gene>
    <name evidence="2" type="ORF">CAOG_006869</name>
</gene>
<evidence type="ECO:0008006" key="4">
    <source>
        <dbReference type="Google" id="ProtNLM"/>
    </source>
</evidence>
<keyword evidence="1" id="KW-1133">Transmembrane helix</keyword>
<dbReference type="Proteomes" id="UP000008743">
    <property type="component" value="Unassembled WGS sequence"/>
</dbReference>
<keyword evidence="3" id="KW-1185">Reference proteome</keyword>
<accession>A0A0D2VY19</accession>
<evidence type="ECO:0000256" key="1">
    <source>
        <dbReference type="SAM" id="Phobius"/>
    </source>
</evidence>
<organism evidence="2 3">
    <name type="scientific">Capsaspora owczarzaki (strain ATCC 30864)</name>
    <dbReference type="NCBI Taxonomy" id="595528"/>
    <lineage>
        <taxon>Eukaryota</taxon>
        <taxon>Filasterea</taxon>
        <taxon>Capsaspora</taxon>
    </lineage>
</organism>
<dbReference type="OMA" id="APEAIFW"/>
<feature type="transmembrane region" description="Helical" evidence="1">
    <location>
        <begin position="82"/>
        <end position="100"/>
    </location>
</feature>
<keyword evidence="1" id="KW-0472">Membrane</keyword>
<proteinExistence type="predicted"/>
<protein>
    <recommendedName>
        <fullName evidence="4">Transmembrane protein</fullName>
    </recommendedName>
</protein>
<sequence>MEYAAPALYWFAVAGAGGACLKHWLTPETMLRELTPVAFRGGATLSPEGRWWGSYAAGAMNLGIFVNGVWVGLYGDRVARQGHLLGTAALFAGFAAAWATQGHTTGMKNHRAQAVKVTCIGALILTGFLLQ</sequence>
<dbReference type="EMBL" id="KE346371">
    <property type="protein sequence ID" value="KJE96567.1"/>
    <property type="molecule type" value="Genomic_DNA"/>
</dbReference>
<evidence type="ECO:0000313" key="2">
    <source>
        <dbReference type="EMBL" id="KJE96567.1"/>
    </source>
</evidence>